<name>A0A8S1QPP7_9CILI</name>
<evidence type="ECO:0000313" key="2">
    <source>
        <dbReference type="Proteomes" id="UP000692954"/>
    </source>
</evidence>
<comment type="caution">
    <text evidence="1">The sequence shown here is derived from an EMBL/GenBank/DDBJ whole genome shotgun (WGS) entry which is preliminary data.</text>
</comment>
<protein>
    <submittedName>
        <fullName evidence="1">Uncharacterized protein</fullName>
    </submittedName>
</protein>
<sequence>MGRFQKIYEGVMRIIIKIDMENSIDLMLESIKDFIQMDFTWRGNLY</sequence>
<dbReference type="AlphaFoldDB" id="A0A8S1QPP7"/>
<accession>A0A8S1QPP7</accession>
<dbReference type="EMBL" id="CAJJDN010000114">
    <property type="protein sequence ID" value="CAD8117576.1"/>
    <property type="molecule type" value="Genomic_DNA"/>
</dbReference>
<organism evidence="1 2">
    <name type="scientific">Paramecium sonneborni</name>
    <dbReference type="NCBI Taxonomy" id="65129"/>
    <lineage>
        <taxon>Eukaryota</taxon>
        <taxon>Sar</taxon>
        <taxon>Alveolata</taxon>
        <taxon>Ciliophora</taxon>
        <taxon>Intramacronucleata</taxon>
        <taxon>Oligohymenophorea</taxon>
        <taxon>Peniculida</taxon>
        <taxon>Parameciidae</taxon>
        <taxon>Paramecium</taxon>
    </lineage>
</organism>
<evidence type="ECO:0000313" key="1">
    <source>
        <dbReference type="EMBL" id="CAD8117576.1"/>
    </source>
</evidence>
<dbReference type="Proteomes" id="UP000692954">
    <property type="component" value="Unassembled WGS sequence"/>
</dbReference>
<gene>
    <name evidence="1" type="ORF">PSON_ATCC_30995.1.T1140087</name>
</gene>
<reference evidence="1" key="1">
    <citation type="submission" date="2021-01" db="EMBL/GenBank/DDBJ databases">
        <authorList>
            <consortium name="Genoscope - CEA"/>
            <person name="William W."/>
        </authorList>
    </citation>
    <scope>NUCLEOTIDE SEQUENCE</scope>
</reference>
<proteinExistence type="predicted"/>
<keyword evidence="2" id="KW-1185">Reference proteome</keyword>